<feature type="domain" description="Chalcone/stilbene synthase C-terminal" evidence="6">
    <location>
        <begin position="245"/>
        <end position="379"/>
    </location>
</feature>
<keyword evidence="8" id="KW-1185">Reference proteome</keyword>
<accession>A0A916UQ29</accession>
<dbReference type="EMBL" id="BMGG01000008">
    <property type="protein sequence ID" value="GGC82783.1"/>
    <property type="molecule type" value="Genomic_DNA"/>
</dbReference>
<evidence type="ECO:0000259" key="5">
    <source>
        <dbReference type="Pfam" id="PF00195"/>
    </source>
</evidence>
<evidence type="ECO:0000313" key="8">
    <source>
        <dbReference type="Proteomes" id="UP000637002"/>
    </source>
</evidence>
<reference evidence="7" key="1">
    <citation type="journal article" date="2014" name="Int. J. Syst. Evol. Microbiol.">
        <title>Complete genome sequence of Corynebacterium casei LMG S-19264T (=DSM 44701T), isolated from a smear-ripened cheese.</title>
        <authorList>
            <consortium name="US DOE Joint Genome Institute (JGI-PGF)"/>
            <person name="Walter F."/>
            <person name="Albersmeier A."/>
            <person name="Kalinowski J."/>
            <person name="Ruckert C."/>
        </authorList>
    </citation>
    <scope>NUCLEOTIDE SEQUENCE</scope>
    <source>
        <strain evidence="7">CGMCC 1.12919</strain>
    </source>
</reference>
<evidence type="ECO:0000313" key="7">
    <source>
        <dbReference type="EMBL" id="GGC82783.1"/>
    </source>
</evidence>
<comment type="caution">
    <text evidence="7">The sequence shown here is derived from an EMBL/GenBank/DDBJ whole genome shotgun (WGS) entry which is preliminary data.</text>
</comment>
<gene>
    <name evidence="7" type="ORF">GCM10010994_45870</name>
</gene>
<dbReference type="SUPFAM" id="SSF53901">
    <property type="entry name" value="Thiolase-like"/>
    <property type="match status" value="2"/>
</dbReference>
<dbReference type="Gene3D" id="3.40.47.10">
    <property type="match status" value="2"/>
</dbReference>
<dbReference type="InterPro" id="IPR011141">
    <property type="entry name" value="Polyketide_synthase_type-III"/>
</dbReference>
<dbReference type="Pfam" id="PF02797">
    <property type="entry name" value="Chal_sti_synt_C"/>
    <property type="match status" value="1"/>
</dbReference>
<dbReference type="Proteomes" id="UP000637002">
    <property type="component" value="Unassembled WGS sequence"/>
</dbReference>
<feature type="domain" description="Chalcone/stilbene synthase N-terminal" evidence="5">
    <location>
        <begin position="35"/>
        <end position="234"/>
    </location>
</feature>
<keyword evidence="2" id="KW-0808">Transferase</keyword>
<sequence>MATPPSREFFSPSRVHRGITAARRADPAMVGKRVATALLALATAVPAHQVSQADAAAAAATVFGTRVHGYERMARVFETTGIRKRHLVRPLDWFMTPRGWEERSDAFLEGASDLFVIAATRALDAADVRAADVDAIVTVTSTGIAAPSLEARVAGRMGFRADVERVPIFGLGCAGGVSGLTTAARLAEARPGTTVLFIAVETCSLAFRPDDLSKASIVATALFADGAAACVLRAGAGGRPTIEWGGQRLWPDTLDIMGWRVEEQGLGVVFDRAIPPFAEAHVGAAVEAMLAGAGLVHGDIARFVCHPGGTKVVDALEHALRLASGDLADERAVLADYGNMSAPTVLFVLERVLARGLAGRAALLALGPGFTASGLTLRAAA</sequence>
<dbReference type="AlphaFoldDB" id="A0A916UQ29"/>
<evidence type="ECO:0000256" key="4">
    <source>
        <dbReference type="PIRSR" id="PIRSR000451-1"/>
    </source>
</evidence>
<name>A0A916UQ29_9HYPH</name>
<keyword evidence="3" id="KW-0012">Acyltransferase</keyword>
<evidence type="ECO:0000259" key="6">
    <source>
        <dbReference type="Pfam" id="PF02797"/>
    </source>
</evidence>
<evidence type="ECO:0000256" key="2">
    <source>
        <dbReference type="ARBA" id="ARBA00022679"/>
    </source>
</evidence>
<evidence type="ECO:0000256" key="3">
    <source>
        <dbReference type="ARBA" id="ARBA00023315"/>
    </source>
</evidence>
<dbReference type="PANTHER" id="PTHR11877">
    <property type="entry name" value="HYDROXYMETHYLGLUTARYL-COA SYNTHASE"/>
    <property type="match status" value="1"/>
</dbReference>
<dbReference type="PANTHER" id="PTHR11877:SF99">
    <property type="entry name" value="1,3,6,8-TETRAHYDROXYNAPHTHALENE SYNTHASE"/>
    <property type="match status" value="1"/>
</dbReference>
<dbReference type="InterPro" id="IPR001099">
    <property type="entry name" value="Chalcone/stilbene_synt_N"/>
</dbReference>
<organism evidence="7 8">
    <name type="scientific">Chelatococcus reniformis</name>
    <dbReference type="NCBI Taxonomy" id="1494448"/>
    <lineage>
        <taxon>Bacteria</taxon>
        <taxon>Pseudomonadati</taxon>
        <taxon>Pseudomonadota</taxon>
        <taxon>Alphaproteobacteria</taxon>
        <taxon>Hyphomicrobiales</taxon>
        <taxon>Chelatococcaceae</taxon>
        <taxon>Chelatococcus</taxon>
    </lineage>
</organism>
<reference evidence="7" key="2">
    <citation type="submission" date="2020-09" db="EMBL/GenBank/DDBJ databases">
        <authorList>
            <person name="Sun Q."/>
            <person name="Zhou Y."/>
        </authorList>
    </citation>
    <scope>NUCLEOTIDE SEQUENCE</scope>
    <source>
        <strain evidence="7">CGMCC 1.12919</strain>
    </source>
</reference>
<dbReference type="Pfam" id="PF00195">
    <property type="entry name" value="Chal_sti_synt_N"/>
    <property type="match status" value="1"/>
</dbReference>
<dbReference type="InterPro" id="IPR016039">
    <property type="entry name" value="Thiolase-like"/>
</dbReference>
<dbReference type="GO" id="GO:0030639">
    <property type="term" value="P:polyketide biosynthetic process"/>
    <property type="evidence" value="ECO:0007669"/>
    <property type="project" value="TreeGrafter"/>
</dbReference>
<dbReference type="InterPro" id="IPR012328">
    <property type="entry name" value="Chalcone/stilbene_synt_C"/>
</dbReference>
<comment type="similarity">
    <text evidence="1">Belongs to the thiolase-like superfamily. Chalcone/stilbene synthases family.</text>
</comment>
<proteinExistence type="inferred from homology"/>
<feature type="active site" description="Acyl-thioester intermediate" evidence="4">
    <location>
        <position position="173"/>
    </location>
</feature>
<dbReference type="GO" id="GO:0016747">
    <property type="term" value="F:acyltransferase activity, transferring groups other than amino-acyl groups"/>
    <property type="evidence" value="ECO:0007669"/>
    <property type="project" value="InterPro"/>
</dbReference>
<dbReference type="CDD" id="cd00831">
    <property type="entry name" value="CHS_like"/>
    <property type="match status" value="1"/>
</dbReference>
<dbReference type="PIRSF" id="PIRSF000451">
    <property type="entry name" value="PKS_III"/>
    <property type="match status" value="1"/>
</dbReference>
<evidence type="ECO:0000256" key="1">
    <source>
        <dbReference type="ARBA" id="ARBA00005531"/>
    </source>
</evidence>
<protein>
    <submittedName>
        <fullName evidence="7">Chalcone synthase</fullName>
    </submittedName>
</protein>